<feature type="domain" description="DNA topoisomerase 3-beta zinc ribbon" evidence="1">
    <location>
        <begin position="10"/>
        <end position="49"/>
    </location>
</feature>
<name>A0A0A9WVC9_LYGHE</name>
<reference evidence="3" key="3">
    <citation type="journal article" date="2016" name="Gigascience">
        <title>De novo construction of an expanded transcriptome assembly for the western tarnished plant bug, Lygus hesperus.</title>
        <authorList>
            <person name="Tassone E.E."/>
            <person name="Geib S.M."/>
            <person name="Hall B."/>
            <person name="Fabrick J.A."/>
            <person name="Brent C.S."/>
            <person name="Hull J.J."/>
        </authorList>
    </citation>
    <scope>NUCLEOTIDE SEQUENCE</scope>
</reference>
<reference evidence="2" key="2">
    <citation type="submission" date="2014-07" db="EMBL/GenBank/DDBJ databases">
        <authorList>
            <person name="Hull J."/>
        </authorList>
    </citation>
    <scope>NUCLEOTIDE SEQUENCE</scope>
</reference>
<proteinExistence type="predicted"/>
<dbReference type="GO" id="GO:0016853">
    <property type="term" value="F:isomerase activity"/>
    <property type="evidence" value="ECO:0007669"/>
    <property type="project" value="UniProtKB-KW"/>
</dbReference>
<evidence type="ECO:0000313" key="3">
    <source>
        <dbReference type="EMBL" id="JAQ09666.1"/>
    </source>
</evidence>
<dbReference type="InterPro" id="IPR056452">
    <property type="entry name" value="Zn_ribbon_TOP3B"/>
</dbReference>
<keyword evidence="2" id="KW-0413">Isomerase</keyword>
<dbReference type="Pfam" id="PF23546">
    <property type="entry name" value="Zn_ribbon_TOP3B"/>
    <property type="match status" value="1"/>
</dbReference>
<gene>
    <name evidence="2" type="primary">Top3b</name>
    <name evidence="2" type="ORF">CM83_4890</name>
    <name evidence="3" type="ORF">g.98974</name>
</gene>
<reference evidence="2" key="1">
    <citation type="journal article" date="2014" name="PLoS ONE">
        <title>Transcriptome-Based Identification of ABC Transporters in the Western Tarnished Plant Bug Lygus hesperus.</title>
        <authorList>
            <person name="Hull J.J."/>
            <person name="Chaney K."/>
            <person name="Geib S.M."/>
            <person name="Fabrick J.A."/>
            <person name="Brent C.S."/>
            <person name="Walsh D."/>
            <person name="Lavine L.C."/>
        </authorList>
    </citation>
    <scope>NUCLEOTIDE SEQUENCE</scope>
</reference>
<dbReference type="EMBL" id="GBHO01033141">
    <property type="protein sequence ID" value="JAG10463.1"/>
    <property type="molecule type" value="Transcribed_RNA"/>
</dbReference>
<evidence type="ECO:0000259" key="1">
    <source>
        <dbReference type="Pfam" id="PF23546"/>
    </source>
</evidence>
<accession>A0A0A9WVC9</accession>
<protein>
    <submittedName>
        <fullName evidence="2">DNA topoisomerase 3-beta-1</fullName>
    </submittedName>
</protein>
<dbReference type="EMBL" id="GDHC01008963">
    <property type="protein sequence ID" value="JAQ09666.1"/>
    <property type="molecule type" value="Transcribed_RNA"/>
</dbReference>
<organism evidence="2">
    <name type="scientific">Lygus hesperus</name>
    <name type="common">Western plant bug</name>
    <dbReference type="NCBI Taxonomy" id="30085"/>
    <lineage>
        <taxon>Eukaryota</taxon>
        <taxon>Metazoa</taxon>
        <taxon>Ecdysozoa</taxon>
        <taxon>Arthropoda</taxon>
        <taxon>Hexapoda</taxon>
        <taxon>Insecta</taxon>
        <taxon>Pterygota</taxon>
        <taxon>Neoptera</taxon>
        <taxon>Paraneoptera</taxon>
        <taxon>Hemiptera</taxon>
        <taxon>Heteroptera</taxon>
        <taxon>Panheteroptera</taxon>
        <taxon>Cimicomorpha</taxon>
        <taxon>Miridae</taxon>
        <taxon>Mirini</taxon>
        <taxon>Lygus</taxon>
    </lineage>
</organism>
<evidence type="ECO:0000313" key="2">
    <source>
        <dbReference type="EMBL" id="JAG10463.1"/>
    </source>
</evidence>
<sequence>MGASFAPLAESGKPITRCGNCMRYLKHISTRPQRLYCSYCEMTFALPQGGSIKQYSSFKCPLDNFELVICHIDGGKSMPICPNCYNNPPFEDAITPAQVAAVVEQRENGKYNNAVANPNDGDNDDVMTREDKNNADAVKGTHTTNKSAATVRHMACDECRHPTCEHSLATNYICDCIDETCPGSMAFVPHTAGQ</sequence>
<dbReference type="AlphaFoldDB" id="A0A0A9WVC9"/>